<reference evidence="5" key="1">
    <citation type="submission" date="2024-02" db="EMBL/GenBank/DDBJ databases">
        <authorList>
            <consortium name="Clinical and Environmental Microbiology Branch: Whole genome sequencing antimicrobial resistance pathogens in the healthcare setting"/>
        </authorList>
    </citation>
    <scope>NUCLEOTIDE SEQUENCE</scope>
    <source>
        <strain evidence="5">2023KU-00017</strain>
    </source>
</reference>
<feature type="domain" description="IcmF-related" evidence="3">
    <location>
        <begin position="440"/>
        <end position="687"/>
    </location>
</feature>
<gene>
    <name evidence="5" type="ORF">PN925_000443</name>
</gene>
<evidence type="ECO:0000259" key="4">
    <source>
        <dbReference type="Pfam" id="PF14331"/>
    </source>
</evidence>
<feature type="transmembrane region" description="Helical" evidence="1">
    <location>
        <begin position="34"/>
        <end position="53"/>
    </location>
</feature>
<dbReference type="InterPro" id="IPR009612">
    <property type="entry name" value="IcmF-rel"/>
</dbReference>
<dbReference type="EMBL" id="ABKJEP030000003">
    <property type="protein sequence ID" value="EMO9455121.1"/>
    <property type="molecule type" value="Genomic_DNA"/>
</dbReference>
<dbReference type="InterPro" id="IPR053156">
    <property type="entry name" value="T6SS_TssM-like"/>
</dbReference>
<name>A0AAI9HNQ6_MORMO</name>
<protein>
    <recommendedName>
        <fullName evidence="6">Type VI secretion system protein ImpL</fullName>
    </recommendedName>
</protein>
<comment type="caution">
    <text evidence="5">The sequence shown here is derived from an EMBL/GenBank/DDBJ whole genome shotgun (WGS) entry which is preliminary data.</text>
</comment>
<dbReference type="Pfam" id="PF14331">
    <property type="entry name" value="IcmF-related_N"/>
    <property type="match status" value="1"/>
</dbReference>
<dbReference type="AlphaFoldDB" id="A0AAI9HNQ6"/>
<proteinExistence type="predicted"/>
<feature type="transmembrane region" description="Helical" evidence="1">
    <location>
        <begin position="360"/>
        <end position="382"/>
    </location>
</feature>
<dbReference type="Pfam" id="PF06761">
    <property type="entry name" value="IcmF-related"/>
    <property type="match status" value="1"/>
</dbReference>
<keyword evidence="1" id="KW-1133">Transmembrane helix</keyword>
<dbReference type="PANTHER" id="PTHR36153:SF1">
    <property type="entry name" value="TYPE VI SECRETION SYSTEM COMPONENT TSSM1"/>
    <property type="match status" value="1"/>
</dbReference>
<dbReference type="PANTHER" id="PTHR36153">
    <property type="entry name" value="INNER MEMBRANE PROTEIN-RELATED"/>
    <property type="match status" value="1"/>
</dbReference>
<feature type="transmembrane region" description="Helical" evidence="1">
    <location>
        <begin position="7"/>
        <end position="28"/>
    </location>
</feature>
<dbReference type="Pfam" id="PF06744">
    <property type="entry name" value="IcmF_C"/>
    <property type="match status" value="1"/>
</dbReference>
<evidence type="ECO:0000256" key="1">
    <source>
        <dbReference type="SAM" id="Phobius"/>
    </source>
</evidence>
<evidence type="ECO:0000259" key="3">
    <source>
        <dbReference type="Pfam" id="PF06761"/>
    </source>
</evidence>
<organism evidence="5">
    <name type="scientific">Morganella morganii</name>
    <name type="common">Proteus morganii</name>
    <dbReference type="NCBI Taxonomy" id="582"/>
    <lineage>
        <taxon>Bacteria</taxon>
        <taxon>Pseudomonadati</taxon>
        <taxon>Pseudomonadota</taxon>
        <taxon>Gammaproteobacteria</taxon>
        <taxon>Enterobacterales</taxon>
        <taxon>Morganellaceae</taxon>
        <taxon>Morganella</taxon>
    </lineage>
</organism>
<feature type="domain" description="Type VI secretion system component TssM1 N-terminal" evidence="4">
    <location>
        <begin position="160"/>
        <end position="330"/>
    </location>
</feature>
<accession>A0AAI9HNQ6</accession>
<evidence type="ECO:0000259" key="2">
    <source>
        <dbReference type="Pfam" id="PF06744"/>
    </source>
</evidence>
<dbReference type="InterPro" id="IPR010623">
    <property type="entry name" value="IcmF_C"/>
</dbReference>
<sequence length="1063" mass="119096">MKIRTAMLYALVILLLAGLTATAWYYWLTEGGSVLLPVFVSLLSLSLAVYGLLKTAWQTEPDVQQLQRQQQCRELRHYLKQTCRRLRHSGGVSRLDPCRISTYWLLCEDLPQAQACMRQHGFTPVAQEQEPFCYQAGKTVIRISTPAWLTGDGGPESARQLVRLNPSQPLNGFILLSPAPAFAALSDEQAIQAGQQHHAACIGFSVLLGCRPPLHLMLPGLGSVPALRRWFADPQRAQFCHSTDFSRERKVLPDAPFAQFTADLMLSLQQEQFTALTAEQIAHNAAVLSFPAQLAAHLHQRTRYVAALQHQRTAGTHLVLSSALLCAAECAHQHIATPLFERVIHGRDDVICQARERRRLVGYCLAVILCLAGTAAAGVLQWRSFQVQRDSLNGQMDYLSRVAAAPAGERVHRLHLLQPVIAEIRSEYHSRWFSSSLPPLYRDYQQQIRKALFPLLAKQREQRLQRAVAESSPQLLQAIDDYRQLFADEHRGEDIGDADSGDDIISLLDDYPVQPLTAEERRLYHAGVVAQARQKVAVSDPAHHLYPVLREQFLRQHAAVPLATLFPADITPLLQPDSRFLSVPYTMTKAGYSAWQAQWDNPDFQTQFAVLMQHWPDNAQPAPESVIVQINRQYDEEYIRYWQQFLSSLTPHRAGTPEALIAALQLTEQPFSDPLMALVRGINSNTTFAAAKAETGPDLKSGQQTASLLGLSKISSKLKKAGRLHSAFSKYKKADEPAGIHINRAFSAWHALLTAEGTPSPALAAWQQSVVSLRQHWQQGMASADPQEWSYQQFMQGGEPPETGPGNIPPLPETLLRQWRQTAAQLQAVLAARYLDRQWQTTVYPFWRDRLAPYYPFSHNAQGVKPDDLHAFLAPGGVMDAFMQSLPPEHHRDPLYAALSQPETQTEQLRQLFYADDRTALNMRISLRPVALTPQLSGIRLAQGNDTLIYQHGPAVWQDFYWPPATDAEPLTADYFRHGKPVYSASYPGEWGLLRWLLTAQSQGRAASPESVITENGYMFRFRSRINGRPVSSPAALFADYRLPPSLLSRGNPAENPQNPADR</sequence>
<feature type="domain" description="Type VI secretion system IcmF C-terminal" evidence="2">
    <location>
        <begin position="926"/>
        <end position="1007"/>
    </location>
</feature>
<evidence type="ECO:0000313" key="5">
    <source>
        <dbReference type="EMBL" id="EMO9455121.1"/>
    </source>
</evidence>
<keyword evidence="1" id="KW-0812">Transmembrane</keyword>
<evidence type="ECO:0008006" key="6">
    <source>
        <dbReference type="Google" id="ProtNLM"/>
    </source>
</evidence>
<keyword evidence="1" id="KW-0472">Membrane</keyword>
<dbReference type="InterPro" id="IPR025743">
    <property type="entry name" value="TssM1_N"/>
</dbReference>